<reference evidence="1 2" key="1">
    <citation type="submission" date="2018-11" db="EMBL/GenBank/DDBJ databases">
        <authorList>
            <person name="Kleinhagauer T."/>
            <person name="Glaeser S.P."/>
            <person name="Spergser J."/>
            <person name="Ruckert C."/>
            <person name="Kaempfer P."/>
            <person name="Busse H.-J."/>
        </authorList>
    </citation>
    <scope>NUCLEOTIDE SEQUENCE [LARGE SCALE GENOMIC DNA]</scope>
    <source>
        <strain evidence="1 2">812CH</strain>
    </source>
</reference>
<accession>A0A3G6IZB4</accession>
<dbReference type="AlphaFoldDB" id="A0A3G6IZB4"/>
<evidence type="ECO:0000313" key="1">
    <source>
        <dbReference type="EMBL" id="AZA09314.1"/>
    </source>
</evidence>
<protein>
    <submittedName>
        <fullName evidence="1">Uncharacterized protein</fullName>
    </submittedName>
</protein>
<dbReference type="KEGG" id="cpso:CPPEL_05975"/>
<name>A0A3G6IZB4_9CORY</name>
<sequence length="52" mass="5859">MVRRFSFSSQDLHCDFFNKMKLFALPETTPAVTPKSSNPQLPKVVAEGFIAE</sequence>
<dbReference type="Proteomes" id="UP000271426">
    <property type="component" value="Chromosome"/>
</dbReference>
<evidence type="ECO:0000313" key="2">
    <source>
        <dbReference type="Proteomes" id="UP000271426"/>
    </source>
</evidence>
<gene>
    <name evidence="1" type="ORF">CPPEL_05975</name>
</gene>
<dbReference type="EMBL" id="CP033898">
    <property type="protein sequence ID" value="AZA09314.1"/>
    <property type="molecule type" value="Genomic_DNA"/>
</dbReference>
<keyword evidence="2" id="KW-1185">Reference proteome</keyword>
<organism evidence="1 2">
    <name type="scientific">Corynebacterium pseudopelargi</name>
    <dbReference type="NCBI Taxonomy" id="2080757"/>
    <lineage>
        <taxon>Bacteria</taxon>
        <taxon>Bacillati</taxon>
        <taxon>Actinomycetota</taxon>
        <taxon>Actinomycetes</taxon>
        <taxon>Mycobacteriales</taxon>
        <taxon>Corynebacteriaceae</taxon>
        <taxon>Corynebacterium</taxon>
    </lineage>
</organism>
<proteinExistence type="predicted"/>